<dbReference type="GO" id="GO:0045669">
    <property type="term" value="P:positive regulation of osteoblast differentiation"/>
    <property type="evidence" value="ECO:0007669"/>
    <property type="project" value="TreeGrafter"/>
</dbReference>
<feature type="chain" id="PRO_5029495041" evidence="1">
    <location>
        <begin position="31"/>
        <end position="243"/>
    </location>
</feature>
<keyword evidence="3" id="KW-1185">Reference proteome</keyword>
<feature type="signal peptide" evidence="1">
    <location>
        <begin position="1"/>
        <end position="30"/>
    </location>
</feature>
<dbReference type="InterPro" id="IPR042350">
    <property type="entry name" value="ATRAID"/>
</dbReference>
<accession>A0A7J8E0L4</accession>
<name>A0A7J8E0L4_MOLMO</name>
<sequence>MSPRGSGSSSTPLPWAAALLLALGVERALALPEICIQCPGSVRNLSEVAQYCKQTPELMLQARCCLDKKGTILGLDLQNCSLNDLGPNFPQAHTAVIINLQANPLKDDLANAFHGFIQLQTLLPVLCSGYYHKMSAVLVVLMPGILSPFIQTSTSAKGKGTFAIALGMQKCVLRMDLVYLMVQVFRSVFVLMASMATSVCAKARSHCLCSLGFWDPPHYPSPSCFGGLNDEKPRLHEPHRSSY</sequence>
<dbReference type="PANTHER" id="PTHR15926:SF1">
    <property type="entry name" value="ALL-TRANS RETINOIC ACID-INDUCED DIFFERENTIATION FACTOR"/>
    <property type="match status" value="1"/>
</dbReference>
<evidence type="ECO:0000256" key="1">
    <source>
        <dbReference type="SAM" id="SignalP"/>
    </source>
</evidence>
<organism evidence="2 3">
    <name type="scientific">Molossus molossus</name>
    <name type="common">Pallas' mastiff bat</name>
    <name type="synonym">Vespertilio molossus</name>
    <dbReference type="NCBI Taxonomy" id="27622"/>
    <lineage>
        <taxon>Eukaryota</taxon>
        <taxon>Metazoa</taxon>
        <taxon>Chordata</taxon>
        <taxon>Craniata</taxon>
        <taxon>Vertebrata</taxon>
        <taxon>Euteleostomi</taxon>
        <taxon>Mammalia</taxon>
        <taxon>Eutheria</taxon>
        <taxon>Laurasiatheria</taxon>
        <taxon>Chiroptera</taxon>
        <taxon>Yangochiroptera</taxon>
        <taxon>Molossidae</taxon>
        <taxon>Molossus</taxon>
    </lineage>
</organism>
<keyword evidence="1" id="KW-0732">Signal</keyword>
<dbReference type="EMBL" id="JACASF010000015">
    <property type="protein sequence ID" value="KAF6428964.1"/>
    <property type="molecule type" value="Genomic_DNA"/>
</dbReference>
<evidence type="ECO:0000313" key="2">
    <source>
        <dbReference type="EMBL" id="KAF6428964.1"/>
    </source>
</evidence>
<evidence type="ECO:0000313" key="3">
    <source>
        <dbReference type="Proteomes" id="UP000550707"/>
    </source>
</evidence>
<dbReference type="AlphaFoldDB" id="A0A7J8E0L4"/>
<dbReference type="PANTHER" id="PTHR15926">
    <property type="entry name" value="ALL-TRANS RETINOIC ACID-INDUCED DIFFERENTIATION FACTOR"/>
    <property type="match status" value="1"/>
</dbReference>
<protein>
    <submittedName>
        <fullName evidence="2">All-trans retinoic acid induced differentiation factor</fullName>
    </submittedName>
</protein>
<dbReference type="FunCoup" id="A0A7J8E0L4">
    <property type="interactions" value="492"/>
</dbReference>
<reference evidence="2 3" key="1">
    <citation type="journal article" date="2020" name="Nature">
        <title>Six reference-quality genomes reveal evolution of bat adaptations.</title>
        <authorList>
            <person name="Jebb D."/>
            <person name="Huang Z."/>
            <person name="Pippel M."/>
            <person name="Hughes G.M."/>
            <person name="Lavrichenko K."/>
            <person name="Devanna P."/>
            <person name="Winkler S."/>
            <person name="Jermiin L.S."/>
            <person name="Skirmuntt E.C."/>
            <person name="Katzourakis A."/>
            <person name="Burkitt-Gray L."/>
            <person name="Ray D.A."/>
            <person name="Sullivan K.A.M."/>
            <person name="Roscito J.G."/>
            <person name="Kirilenko B.M."/>
            <person name="Davalos L.M."/>
            <person name="Corthals A.P."/>
            <person name="Power M.L."/>
            <person name="Jones G."/>
            <person name="Ransome R.D."/>
            <person name="Dechmann D.K.N."/>
            <person name="Locatelli A.G."/>
            <person name="Puechmaille S.J."/>
            <person name="Fedrigo O."/>
            <person name="Jarvis E.D."/>
            <person name="Hiller M."/>
            <person name="Vernes S.C."/>
            <person name="Myers E.W."/>
            <person name="Teeling E.C."/>
        </authorList>
    </citation>
    <scope>NUCLEOTIDE SEQUENCE [LARGE SCALE GENOMIC DNA]</scope>
    <source>
        <strain evidence="2">MMolMol1</strain>
        <tissue evidence="2">Muscle</tissue>
    </source>
</reference>
<proteinExistence type="predicted"/>
<gene>
    <name evidence="2" type="ORF">HJG59_001274</name>
</gene>
<dbReference type="Proteomes" id="UP000550707">
    <property type="component" value="Unassembled WGS sequence"/>
</dbReference>
<comment type="caution">
    <text evidence="2">The sequence shown here is derived from an EMBL/GenBank/DDBJ whole genome shotgun (WGS) entry which is preliminary data.</text>
</comment>
<dbReference type="InParanoid" id="A0A7J8E0L4"/>